<feature type="region of interest" description="Disordered" evidence="1">
    <location>
        <begin position="135"/>
        <end position="228"/>
    </location>
</feature>
<keyword evidence="2" id="KW-0812">Transmembrane</keyword>
<gene>
    <name evidence="3" type="primary">Muc13</name>
    <name evidence="3" type="ORF">EYF80_024444</name>
</gene>
<evidence type="ECO:0000256" key="1">
    <source>
        <dbReference type="SAM" id="MobiDB-lite"/>
    </source>
</evidence>
<feature type="compositionally biased region" description="Low complexity" evidence="1">
    <location>
        <begin position="173"/>
        <end position="187"/>
    </location>
</feature>
<organism evidence="3 4">
    <name type="scientific">Liparis tanakae</name>
    <name type="common">Tanaka's snailfish</name>
    <dbReference type="NCBI Taxonomy" id="230148"/>
    <lineage>
        <taxon>Eukaryota</taxon>
        <taxon>Metazoa</taxon>
        <taxon>Chordata</taxon>
        <taxon>Craniata</taxon>
        <taxon>Vertebrata</taxon>
        <taxon>Euteleostomi</taxon>
        <taxon>Actinopterygii</taxon>
        <taxon>Neopterygii</taxon>
        <taxon>Teleostei</taxon>
        <taxon>Neoteleostei</taxon>
        <taxon>Acanthomorphata</taxon>
        <taxon>Eupercaria</taxon>
        <taxon>Perciformes</taxon>
        <taxon>Cottioidei</taxon>
        <taxon>Cottales</taxon>
        <taxon>Liparidae</taxon>
        <taxon>Liparis</taxon>
    </lineage>
</organism>
<keyword evidence="2" id="KW-0472">Membrane</keyword>
<keyword evidence="4" id="KW-1185">Reference proteome</keyword>
<feature type="compositionally biased region" description="Polar residues" evidence="1">
    <location>
        <begin position="188"/>
        <end position="221"/>
    </location>
</feature>
<evidence type="ECO:0000313" key="4">
    <source>
        <dbReference type="Proteomes" id="UP000314294"/>
    </source>
</evidence>
<reference evidence="3 4" key="1">
    <citation type="submission" date="2019-03" db="EMBL/GenBank/DDBJ databases">
        <title>First draft genome of Liparis tanakae, snailfish: a comprehensive survey of snailfish specific genes.</title>
        <authorList>
            <person name="Kim W."/>
            <person name="Song I."/>
            <person name="Jeong J.-H."/>
            <person name="Kim D."/>
            <person name="Kim S."/>
            <person name="Ryu S."/>
            <person name="Song J.Y."/>
            <person name="Lee S.K."/>
        </authorList>
    </citation>
    <scope>NUCLEOTIDE SEQUENCE [LARGE SCALE GENOMIC DNA]</scope>
    <source>
        <tissue evidence="3">Muscle</tissue>
    </source>
</reference>
<feature type="compositionally biased region" description="Polar residues" evidence="1">
    <location>
        <begin position="160"/>
        <end position="172"/>
    </location>
</feature>
<comment type="caution">
    <text evidence="3">The sequence shown here is derived from an EMBL/GenBank/DDBJ whole genome shotgun (WGS) entry which is preliminary data.</text>
</comment>
<protein>
    <submittedName>
        <fullName evidence="3">Mucin-13</fullName>
    </submittedName>
</protein>
<dbReference type="AlphaFoldDB" id="A0A4Z2HIC7"/>
<dbReference type="OrthoDB" id="8938333at2759"/>
<evidence type="ECO:0000313" key="3">
    <source>
        <dbReference type="EMBL" id="TNN65290.1"/>
    </source>
</evidence>
<proteinExistence type="predicted"/>
<keyword evidence="2" id="KW-1133">Transmembrane helix</keyword>
<accession>A0A4Z2HIC7</accession>
<name>A0A4Z2HIC7_9TELE</name>
<dbReference type="Proteomes" id="UP000314294">
    <property type="component" value="Unassembled WGS sequence"/>
</dbReference>
<dbReference type="EMBL" id="SRLO01000237">
    <property type="protein sequence ID" value="TNN65290.1"/>
    <property type="molecule type" value="Genomic_DNA"/>
</dbReference>
<sequence length="228" mass="24700">MRPKGVTECEACEFGYSGVDCEDAWQLALVVVGSLLGVTLLIVAIVLPILATKSSKSSKMDGDADLGRPYVSHPPIQQPMVNSNYAKSQAASFNRPANGLPANGLSTFANAGVPRIPRATTTNSWDSRTNLEMNLSSSRQNLIPAGRNSRFRDDYDDMNPNAQGRPQYSPSRPQNNPYAQNQAQVNPYGQSQGNSNPYGQSQGNSNPYGQSQGNSNPSYTHDNGRRFN</sequence>
<feature type="transmembrane region" description="Helical" evidence="2">
    <location>
        <begin position="24"/>
        <end position="50"/>
    </location>
</feature>
<evidence type="ECO:0000256" key="2">
    <source>
        <dbReference type="SAM" id="Phobius"/>
    </source>
</evidence>